<feature type="signal peptide" evidence="1">
    <location>
        <begin position="1"/>
        <end position="22"/>
    </location>
</feature>
<comment type="caution">
    <text evidence="3">The sequence shown here is derived from an EMBL/GenBank/DDBJ whole genome shotgun (WGS) entry which is preliminary data.</text>
</comment>
<dbReference type="EMBL" id="JAVFKD010000014">
    <property type="protein sequence ID" value="KAK5990600.1"/>
    <property type="molecule type" value="Genomic_DNA"/>
</dbReference>
<evidence type="ECO:0000313" key="4">
    <source>
        <dbReference type="Proteomes" id="UP001338125"/>
    </source>
</evidence>
<dbReference type="Pfam" id="PF14040">
    <property type="entry name" value="DNase_NucA_NucB"/>
    <property type="match status" value="1"/>
</dbReference>
<feature type="domain" description="Deoxyribonuclease NucA/NucB" evidence="2">
    <location>
        <begin position="64"/>
        <end position="159"/>
    </location>
</feature>
<dbReference type="InterPro" id="IPR029476">
    <property type="entry name" value="DNase_NucA_NucB"/>
</dbReference>
<evidence type="ECO:0000313" key="3">
    <source>
        <dbReference type="EMBL" id="KAK5990600.1"/>
    </source>
</evidence>
<proteinExistence type="predicted"/>
<sequence>MFTSYKALFLALLASTITTTLASPPDITFLCDEMPEVCTNMCWAVRCAQPPFPQTLTLDLGGNTTTTTTTRYRRNNATPMRSHNITASCATNKMCGPHASNHTGHRSNSTYYRACNVYPFSSTREAVLQHGHHQVSRCVPEAEQRKQNEQLAQLSQKLQAQSHGGNNSATTIKARINFGNPGKIPFCNNDPCQNDGFEVQDGTVKRNASQAMFKYYKTRSGMTLASVDDIEMPYSFSRKVGSGEAVPSDVETWYEDGHGGRLHMMGDTIMERVSAQGSKV</sequence>
<keyword evidence="4" id="KW-1185">Reference proteome</keyword>
<evidence type="ECO:0000256" key="1">
    <source>
        <dbReference type="SAM" id="SignalP"/>
    </source>
</evidence>
<accession>A0ABR0SFM9</accession>
<feature type="chain" id="PRO_5045834894" description="Deoxyribonuclease NucA/NucB domain-containing protein" evidence="1">
    <location>
        <begin position="23"/>
        <end position="280"/>
    </location>
</feature>
<gene>
    <name evidence="3" type="ORF">PT974_08869</name>
</gene>
<name>A0ABR0SFM9_9HYPO</name>
<protein>
    <recommendedName>
        <fullName evidence="2">Deoxyribonuclease NucA/NucB domain-containing protein</fullName>
    </recommendedName>
</protein>
<reference evidence="3 4" key="1">
    <citation type="submission" date="2024-01" db="EMBL/GenBank/DDBJ databases">
        <title>Complete genome of Cladobotryum mycophilum ATHUM6906.</title>
        <authorList>
            <person name="Christinaki A.C."/>
            <person name="Myridakis A.I."/>
            <person name="Kouvelis V.N."/>
        </authorList>
    </citation>
    <scope>NUCLEOTIDE SEQUENCE [LARGE SCALE GENOMIC DNA]</scope>
    <source>
        <strain evidence="3 4">ATHUM6906</strain>
    </source>
</reference>
<evidence type="ECO:0000259" key="2">
    <source>
        <dbReference type="Pfam" id="PF14040"/>
    </source>
</evidence>
<organism evidence="3 4">
    <name type="scientific">Cladobotryum mycophilum</name>
    <dbReference type="NCBI Taxonomy" id="491253"/>
    <lineage>
        <taxon>Eukaryota</taxon>
        <taxon>Fungi</taxon>
        <taxon>Dikarya</taxon>
        <taxon>Ascomycota</taxon>
        <taxon>Pezizomycotina</taxon>
        <taxon>Sordariomycetes</taxon>
        <taxon>Hypocreomycetidae</taxon>
        <taxon>Hypocreales</taxon>
        <taxon>Hypocreaceae</taxon>
        <taxon>Cladobotryum</taxon>
    </lineage>
</organism>
<keyword evidence="1" id="KW-0732">Signal</keyword>
<dbReference type="Proteomes" id="UP001338125">
    <property type="component" value="Unassembled WGS sequence"/>
</dbReference>